<reference evidence="2" key="2">
    <citation type="submission" date="2020-02" db="EMBL/GenBank/DDBJ databases">
        <authorList>
            <person name="Gilchrist C.L.M."/>
            <person name="Chooi Y.-H."/>
        </authorList>
    </citation>
    <scope>NUCLEOTIDE SEQUENCE</scope>
    <source>
        <strain evidence="2">MST-FP2251</strain>
    </source>
</reference>
<evidence type="ECO:0008006" key="4">
    <source>
        <dbReference type="Google" id="ProtNLM"/>
    </source>
</evidence>
<name>A0AAD4CDS2_ASPNN</name>
<dbReference type="PANTHER" id="PTHR47431">
    <property type="entry name" value="ZN(II)2CYS6 TRANSCRIPTION FACTOR (EUROFUNG)-RELATED"/>
    <property type="match status" value="1"/>
</dbReference>
<evidence type="ECO:0000256" key="1">
    <source>
        <dbReference type="SAM" id="SignalP"/>
    </source>
</evidence>
<proteinExistence type="predicted"/>
<organism evidence="2 3">
    <name type="scientific">Aspergillus nanangensis</name>
    <dbReference type="NCBI Taxonomy" id="2582783"/>
    <lineage>
        <taxon>Eukaryota</taxon>
        <taxon>Fungi</taxon>
        <taxon>Dikarya</taxon>
        <taxon>Ascomycota</taxon>
        <taxon>Pezizomycotina</taxon>
        <taxon>Eurotiomycetes</taxon>
        <taxon>Eurotiomycetidae</taxon>
        <taxon>Eurotiales</taxon>
        <taxon>Aspergillaceae</taxon>
        <taxon>Aspergillus</taxon>
        <taxon>Aspergillus subgen. Circumdati</taxon>
    </lineage>
</organism>
<gene>
    <name evidence="2" type="ORF">FE257_001433</name>
</gene>
<feature type="chain" id="PRO_5041916220" description="Transcription factor domain-containing protein" evidence="1">
    <location>
        <begin position="30"/>
        <end position="468"/>
    </location>
</feature>
<dbReference type="CDD" id="cd12148">
    <property type="entry name" value="fungal_TF_MHR"/>
    <property type="match status" value="1"/>
</dbReference>
<protein>
    <recommendedName>
        <fullName evidence="4">Transcription factor domain-containing protein</fullName>
    </recommendedName>
</protein>
<evidence type="ECO:0000313" key="3">
    <source>
        <dbReference type="Proteomes" id="UP001194746"/>
    </source>
</evidence>
<feature type="signal peptide" evidence="1">
    <location>
        <begin position="1"/>
        <end position="29"/>
    </location>
</feature>
<comment type="caution">
    <text evidence="2">The sequence shown here is derived from an EMBL/GenBank/DDBJ whole genome shotgun (WGS) entry which is preliminary data.</text>
</comment>
<dbReference type="PANTHER" id="PTHR47431:SF5">
    <property type="entry name" value="ZN(II)2CYS6 TRANSCRIPTION FACTOR (EUROFUNG)"/>
    <property type="match status" value="1"/>
</dbReference>
<keyword evidence="1" id="KW-0732">Signal</keyword>
<dbReference type="AlphaFoldDB" id="A0AAD4CDS2"/>
<keyword evidence="3" id="KW-1185">Reference proteome</keyword>
<dbReference type="EMBL" id="VCAU01000117">
    <property type="protein sequence ID" value="KAF9884611.1"/>
    <property type="molecule type" value="Genomic_DNA"/>
</dbReference>
<evidence type="ECO:0000313" key="2">
    <source>
        <dbReference type="EMBL" id="KAF9884611.1"/>
    </source>
</evidence>
<reference evidence="2" key="1">
    <citation type="journal article" date="2019" name="Beilstein J. Org. Chem.">
        <title>Nanangenines: drimane sesquiterpenoids as the dominant metabolite cohort of a novel Australian fungus, Aspergillus nanangensis.</title>
        <authorList>
            <person name="Lacey H.J."/>
            <person name="Gilchrist C.L.M."/>
            <person name="Crombie A."/>
            <person name="Kalaitzis J.A."/>
            <person name="Vuong D."/>
            <person name="Rutledge P.J."/>
            <person name="Turner P."/>
            <person name="Pitt J.I."/>
            <person name="Lacey E."/>
            <person name="Chooi Y.H."/>
            <person name="Piggott A.M."/>
        </authorList>
    </citation>
    <scope>NUCLEOTIDE SEQUENCE</scope>
    <source>
        <strain evidence="2">MST-FP2251</strain>
    </source>
</reference>
<dbReference type="Proteomes" id="UP001194746">
    <property type="component" value="Unassembled WGS sequence"/>
</dbReference>
<accession>A0AAD4CDS2</accession>
<sequence>MDSLPSRFQSPLSMAVAALLVLVPRDSVSYGSPAGSAAPARRTVAQLYAQSALQLIDEDIGVYGSTPSGCASSHLDRPYPRSPLHRDLPVDIEGLIALLLLSVYEYCQRGNLSKMRARTNQALLQAMDMGLHCIPEEVDGFQESKRRAWWWTIHLLYLTSTLQILPPHILLGDSRITTPYPSYHVSPEPWKLYMESQDTYLDIARFVKDLESQYPSPESVPLSSRHEIDRFDSKLRSMMTESNSFVGPDLQDSIEAHAARNIWNYTRSTLNSARLRLYRFIAFSKRPIFLWRHCDLPALNQPPSGDEPMTHSVGSTALTTDDHIHNAEDLTNEAVHASKACLKSALAFTRSFSAICSPDNCADGTILRPRPLPSFACCAMQASYTLLILLYTLEHAVASGNCVRYRELIYDPEPGTERNGLERLIQELRDNVTRMLHTMDNCFSTFEGVMAMPEDVRNAFQYIGASGE</sequence>